<dbReference type="InterPro" id="IPR054272">
    <property type="entry name" value="DUF7003"/>
</dbReference>
<sequence>MLYLMTLDDRQEILRQLDVEAESYDFPMLDNGYYYHGDQKMTIFRDDKRWAILLEVLAFNNHQDGLDGLITIANVFGNCLTGWNDNDNFNYFASDNGVETFLINDTIYSPYLNPDAKSILVREQEVPIISDRQHYKLKGIEFEHEGKITPWEFLRGLIPEYSNLFWVTREEISTKIPTDLPIFMILDSWHHPDLAVGEKPSETETFQQIAEAIMTGNKHLYNTTEINNTHWTNWPEGGTL</sequence>
<keyword evidence="2" id="KW-1185">Reference proteome</keyword>
<evidence type="ECO:0000313" key="1">
    <source>
        <dbReference type="EMBL" id="MDI9865763.1"/>
    </source>
</evidence>
<accession>A0ABT6YQ97</accession>
<name>A0ABT6YQ97_9BACT</name>
<organism evidence="1 2">
    <name type="scientific">Flectobacillus longus</name>
    <dbReference type="NCBI Taxonomy" id="2984207"/>
    <lineage>
        <taxon>Bacteria</taxon>
        <taxon>Pseudomonadati</taxon>
        <taxon>Bacteroidota</taxon>
        <taxon>Cytophagia</taxon>
        <taxon>Cytophagales</taxon>
        <taxon>Flectobacillaceae</taxon>
        <taxon>Flectobacillus</taxon>
    </lineage>
</organism>
<comment type="caution">
    <text evidence="1">The sequence shown here is derived from an EMBL/GenBank/DDBJ whole genome shotgun (WGS) entry which is preliminary data.</text>
</comment>
<protein>
    <submittedName>
        <fullName evidence="1">Uncharacterized protein</fullName>
    </submittedName>
</protein>
<dbReference type="EMBL" id="JASHID010000011">
    <property type="protein sequence ID" value="MDI9865763.1"/>
    <property type="molecule type" value="Genomic_DNA"/>
</dbReference>
<evidence type="ECO:0000313" key="2">
    <source>
        <dbReference type="Proteomes" id="UP001236569"/>
    </source>
</evidence>
<reference evidence="1 2" key="1">
    <citation type="submission" date="2023-05" db="EMBL/GenBank/DDBJ databases">
        <title>Novel species of genus Flectobacillus isolated from stream in China.</title>
        <authorList>
            <person name="Lu H."/>
        </authorList>
    </citation>
    <scope>NUCLEOTIDE SEQUENCE [LARGE SCALE GENOMIC DNA]</scope>
    <source>
        <strain evidence="1 2">DC10W</strain>
    </source>
</reference>
<dbReference type="Proteomes" id="UP001236569">
    <property type="component" value="Unassembled WGS sequence"/>
</dbReference>
<gene>
    <name evidence="1" type="ORF">QM480_15570</name>
</gene>
<dbReference type="RefSeq" id="WP_283370713.1">
    <property type="nucleotide sequence ID" value="NZ_JASHID010000011.1"/>
</dbReference>
<proteinExistence type="predicted"/>
<dbReference type="Pfam" id="PF22535">
    <property type="entry name" value="DUF7003"/>
    <property type="match status" value="1"/>
</dbReference>